<dbReference type="GO" id="GO:0016491">
    <property type="term" value="F:oxidoreductase activity"/>
    <property type="evidence" value="ECO:0007669"/>
    <property type="project" value="UniProtKB-KW"/>
</dbReference>
<evidence type="ECO:0000256" key="1">
    <source>
        <dbReference type="ARBA" id="ARBA00023002"/>
    </source>
</evidence>
<dbReference type="PANTHER" id="PTHR43157:SF31">
    <property type="entry name" value="PHOSPHATIDYLINOSITOL-GLYCAN BIOSYNTHESIS CLASS F PROTEIN"/>
    <property type="match status" value="1"/>
</dbReference>
<gene>
    <name evidence="2" type="ORF">HD556DRAFT_1281551</name>
</gene>
<dbReference type="PRINTS" id="PR00081">
    <property type="entry name" value="GDHRDH"/>
</dbReference>
<organism evidence="2 3">
    <name type="scientific">Suillus plorans</name>
    <dbReference type="NCBI Taxonomy" id="116603"/>
    <lineage>
        <taxon>Eukaryota</taxon>
        <taxon>Fungi</taxon>
        <taxon>Dikarya</taxon>
        <taxon>Basidiomycota</taxon>
        <taxon>Agaricomycotina</taxon>
        <taxon>Agaricomycetes</taxon>
        <taxon>Agaricomycetidae</taxon>
        <taxon>Boletales</taxon>
        <taxon>Suillineae</taxon>
        <taxon>Suillaceae</taxon>
        <taxon>Suillus</taxon>
    </lineage>
</organism>
<evidence type="ECO:0000313" key="2">
    <source>
        <dbReference type="EMBL" id="KAG1810396.1"/>
    </source>
</evidence>
<dbReference type="Gene3D" id="3.40.50.720">
    <property type="entry name" value="NAD(P)-binding Rossmann-like Domain"/>
    <property type="match status" value="1"/>
</dbReference>
<dbReference type="CDD" id="cd05327">
    <property type="entry name" value="retinol-DH_like_SDR_c_like"/>
    <property type="match status" value="1"/>
</dbReference>
<dbReference type="EMBL" id="JABBWE010000001">
    <property type="protein sequence ID" value="KAG1810396.1"/>
    <property type="molecule type" value="Genomic_DNA"/>
</dbReference>
<name>A0A9P7JA30_9AGAM</name>
<dbReference type="SUPFAM" id="SSF51735">
    <property type="entry name" value="NAD(P)-binding Rossmann-fold domains"/>
    <property type="match status" value="1"/>
</dbReference>
<keyword evidence="1" id="KW-0560">Oxidoreductase</keyword>
<proteinExistence type="predicted"/>
<accession>A0A9P7JA30</accession>
<evidence type="ECO:0008006" key="4">
    <source>
        <dbReference type="Google" id="ProtNLM"/>
    </source>
</evidence>
<reference evidence="2" key="1">
    <citation type="journal article" date="2020" name="New Phytol.">
        <title>Comparative genomics reveals dynamic genome evolution in host specialist ectomycorrhizal fungi.</title>
        <authorList>
            <person name="Lofgren L.A."/>
            <person name="Nguyen N.H."/>
            <person name="Vilgalys R."/>
            <person name="Ruytinx J."/>
            <person name="Liao H.L."/>
            <person name="Branco S."/>
            <person name="Kuo A."/>
            <person name="LaButti K."/>
            <person name="Lipzen A."/>
            <person name="Andreopoulos W."/>
            <person name="Pangilinan J."/>
            <person name="Riley R."/>
            <person name="Hundley H."/>
            <person name="Na H."/>
            <person name="Barry K."/>
            <person name="Grigoriev I.V."/>
            <person name="Stajich J.E."/>
            <person name="Kennedy P.G."/>
        </authorList>
    </citation>
    <scope>NUCLEOTIDE SEQUENCE</scope>
    <source>
        <strain evidence="2">S12</strain>
    </source>
</reference>
<dbReference type="OrthoDB" id="191139at2759"/>
<dbReference type="AlphaFoldDB" id="A0A9P7JA30"/>
<keyword evidence="3" id="KW-1185">Reference proteome</keyword>
<evidence type="ECO:0000313" key="3">
    <source>
        <dbReference type="Proteomes" id="UP000719766"/>
    </source>
</evidence>
<sequence>MGHIWSAYIREIFPPSTKFHASDVPDMSGKVVLVTGANTGIGKETARVLLTKNAKVYIACRDKAKGEAAIRELKESTGKEACFLQLNLANLKSVKVSGEEFLQREPVLHVLFNNAGVMTPPKEMLTDDGYDLQFGTNVLGHFYFTKIVMPALLAGVAQSPAGTVRIVNTASNAHWAGSLDYNTFRDSPARKQKSTMSLYGQSKMGNILFAAEVARRYGDQGIVSIALNPGGIRTELSRHYDIFSKLMSDILFHDVSFGALTQLYAGTTAEGANLNGKYLIPWARIGNTHPEGQDPQQASELWNWLEEQVKDL</sequence>
<dbReference type="InterPro" id="IPR002347">
    <property type="entry name" value="SDR_fam"/>
</dbReference>
<dbReference type="Proteomes" id="UP000719766">
    <property type="component" value="Unassembled WGS sequence"/>
</dbReference>
<protein>
    <recommendedName>
        <fullName evidence="4">NAD(P)-binding protein</fullName>
    </recommendedName>
</protein>
<dbReference type="InterPro" id="IPR036291">
    <property type="entry name" value="NAD(P)-bd_dom_sf"/>
</dbReference>
<comment type="caution">
    <text evidence="2">The sequence shown here is derived from an EMBL/GenBank/DDBJ whole genome shotgun (WGS) entry which is preliminary data.</text>
</comment>
<dbReference type="RefSeq" id="XP_041168061.1">
    <property type="nucleotide sequence ID" value="XM_041299298.1"/>
</dbReference>
<dbReference type="GeneID" id="64593062"/>
<dbReference type="Pfam" id="PF00106">
    <property type="entry name" value="adh_short"/>
    <property type="match status" value="1"/>
</dbReference>
<dbReference type="PANTHER" id="PTHR43157">
    <property type="entry name" value="PHOSPHATIDYLINOSITOL-GLYCAN BIOSYNTHESIS CLASS F PROTEIN-RELATED"/>
    <property type="match status" value="1"/>
</dbReference>